<organism evidence="1">
    <name type="scientific">Amphora coffeiformis</name>
    <dbReference type="NCBI Taxonomy" id="265554"/>
    <lineage>
        <taxon>Eukaryota</taxon>
        <taxon>Sar</taxon>
        <taxon>Stramenopiles</taxon>
        <taxon>Ochrophyta</taxon>
        <taxon>Bacillariophyta</taxon>
        <taxon>Bacillariophyceae</taxon>
        <taxon>Bacillariophycidae</taxon>
        <taxon>Thalassiophysales</taxon>
        <taxon>Catenulaceae</taxon>
        <taxon>Amphora</taxon>
    </lineage>
</organism>
<dbReference type="PANTHER" id="PTHR13061:SF29">
    <property type="entry name" value="GAMMA CARBONIC ANHYDRASE-LIKE 1, MITOCHONDRIAL-RELATED"/>
    <property type="match status" value="1"/>
</dbReference>
<dbReference type="InterPro" id="IPR001451">
    <property type="entry name" value="Hexapep"/>
</dbReference>
<dbReference type="PANTHER" id="PTHR13061">
    <property type="entry name" value="DYNACTIN SUBUNIT P25"/>
    <property type="match status" value="1"/>
</dbReference>
<evidence type="ECO:0000313" key="1">
    <source>
        <dbReference type="EMBL" id="CAE0402715.1"/>
    </source>
</evidence>
<proteinExistence type="predicted"/>
<dbReference type="InterPro" id="IPR011004">
    <property type="entry name" value="Trimer_LpxA-like_sf"/>
</dbReference>
<name>A0A6S8HW54_9STRA</name>
<gene>
    <name evidence="1" type="ORF">ACOF00016_LOCUS982</name>
</gene>
<dbReference type="EMBL" id="HBIM01001133">
    <property type="protein sequence ID" value="CAE0402715.1"/>
    <property type="molecule type" value="Transcribed_RNA"/>
</dbReference>
<dbReference type="InterPro" id="IPR050484">
    <property type="entry name" value="Transf_Hexapept/Carb_Anhydrase"/>
</dbReference>
<dbReference type="Pfam" id="PF00132">
    <property type="entry name" value="Hexapep"/>
    <property type="match status" value="1"/>
</dbReference>
<protein>
    <recommendedName>
        <fullName evidence="2">Gamma carbonic anhydrase family protein</fullName>
    </recommendedName>
</protein>
<dbReference type="AlphaFoldDB" id="A0A6S8HW54"/>
<evidence type="ECO:0008006" key="2">
    <source>
        <dbReference type="Google" id="ProtNLM"/>
    </source>
</evidence>
<reference evidence="1" key="1">
    <citation type="submission" date="2021-01" db="EMBL/GenBank/DDBJ databases">
        <authorList>
            <person name="Corre E."/>
            <person name="Pelletier E."/>
            <person name="Niang G."/>
            <person name="Scheremetjew M."/>
            <person name="Finn R."/>
            <person name="Kale V."/>
            <person name="Holt S."/>
            <person name="Cochrane G."/>
            <person name="Meng A."/>
            <person name="Brown T."/>
            <person name="Cohen L."/>
        </authorList>
    </citation>
    <scope>NUCLEOTIDE SEQUENCE</scope>
    <source>
        <strain evidence="1">CCMP127</strain>
    </source>
</reference>
<sequence length="182" mass="18825">MKGVHALGSFVPQIAKSVWIAPNAAVMGHVILEPDVSVWFGVTIRGDQPEPITIGARTNVQDGTVLHSDAGVPLTIGQGVTIGHQAMLHGCTVGDNSLIGIGATVLNHAVIGKNCIVGAGALVTEGKHIPDGSLVVGAPGKVIRELSQEQIEGLRASAAHYVENAKRFAKDLRPIEDAGAKL</sequence>
<dbReference type="CDD" id="cd04645">
    <property type="entry name" value="LbH_gamma_CA_like"/>
    <property type="match status" value="1"/>
</dbReference>
<dbReference type="InterPro" id="IPR047324">
    <property type="entry name" value="LbH_gamma_CA-like"/>
</dbReference>
<accession>A0A6S8HW54</accession>
<dbReference type="SUPFAM" id="SSF51161">
    <property type="entry name" value="Trimeric LpxA-like enzymes"/>
    <property type="match status" value="1"/>
</dbReference>
<dbReference type="Gene3D" id="2.160.10.10">
    <property type="entry name" value="Hexapeptide repeat proteins"/>
    <property type="match status" value="1"/>
</dbReference>